<accession>A0ABU6WNZ6</accession>
<reference evidence="1 2" key="1">
    <citation type="journal article" date="2023" name="Plants (Basel)">
        <title>Bridging the Gap: Combining Genomics and Transcriptomics Approaches to Understand Stylosanthes scabra, an Orphan Legume from the Brazilian Caatinga.</title>
        <authorList>
            <person name="Ferreira-Neto J.R.C."/>
            <person name="da Silva M.D."/>
            <person name="Binneck E."/>
            <person name="de Melo N.F."/>
            <person name="da Silva R.H."/>
            <person name="de Melo A.L.T.M."/>
            <person name="Pandolfi V."/>
            <person name="Bustamante F.O."/>
            <person name="Brasileiro-Vidal A.C."/>
            <person name="Benko-Iseppon A.M."/>
        </authorList>
    </citation>
    <scope>NUCLEOTIDE SEQUENCE [LARGE SCALE GENOMIC DNA]</scope>
    <source>
        <tissue evidence="1">Leaves</tissue>
    </source>
</reference>
<feature type="non-terminal residue" evidence="1">
    <location>
        <position position="1"/>
    </location>
</feature>
<protein>
    <submittedName>
        <fullName evidence="1">Uncharacterized protein</fullName>
    </submittedName>
</protein>
<comment type="caution">
    <text evidence="1">The sequence shown here is derived from an EMBL/GenBank/DDBJ whole genome shotgun (WGS) entry which is preliminary data.</text>
</comment>
<evidence type="ECO:0000313" key="1">
    <source>
        <dbReference type="EMBL" id="MED6187575.1"/>
    </source>
</evidence>
<evidence type="ECO:0000313" key="2">
    <source>
        <dbReference type="Proteomes" id="UP001341840"/>
    </source>
</evidence>
<proteinExistence type="predicted"/>
<sequence length="72" mass="7620">LGRYKTLSNHDAEDGAIAVLGISGRTENGNAEALTTAQRGHPLCLTAMAAAVAPTSFVAFFQDIHPYLSLYL</sequence>
<organism evidence="1 2">
    <name type="scientific">Stylosanthes scabra</name>
    <dbReference type="NCBI Taxonomy" id="79078"/>
    <lineage>
        <taxon>Eukaryota</taxon>
        <taxon>Viridiplantae</taxon>
        <taxon>Streptophyta</taxon>
        <taxon>Embryophyta</taxon>
        <taxon>Tracheophyta</taxon>
        <taxon>Spermatophyta</taxon>
        <taxon>Magnoliopsida</taxon>
        <taxon>eudicotyledons</taxon>
        <taxon>Gunneridae</taxon>
        <taxon>Pentapetalae</taxon>
        <taxon>rosids</taxon>
        <taxon>fabids</taxon>
        <taxon>Fabales</taxon>
        <taxon>Fabaceae</taxon>
        <taxon>Papilionoideae</taxon>
        <taxon>50 kb inversion clade</taxon>
        <taxon>dalbergioids sensu lato</taxon>
        <taxon>Dalbergieae</taxon>
        <taxon>Pterocarpus clade</taxon>
        <taxon>Stylosanthes</taxon>
    </lineage>
</organism>
<keyword evidence="2" id="KW-1185">Reference proteome</keyword>
<gene>
    <name evidence="1" type="ORF">PIB30_077769</name>
</gene>
<dbReference type="Proteomes" id="UP001341840">
    <property type="component" value="Unassembled WGS sequence"/>
</dbReference>
<name>A0ABU6WNZ6_9FABA</name>
<dbReference type="EMBL" id="JASCZI010182298">
    <property type="protein sequence ID" value="MED6187575.1"/>
    <property type="molecule type" value="Genomic_DNA"/>
</dbReference>